<reference evidence="2 3" key="1">
    <citation type="journal article" date="2016" name="Int. J. Syst. Evol. Microbiol.">
        <title>Paraphotobacterium marinum gen. nov., sp. nov., a member of the family Vibrionaceae, isolated from surface seawater.</title>
        <authorList>
            <person name="Huang Z."/>
            <person name="Dong C."/>
            <person name="Shao Z."/>
        </authorList>
    </citation>
    <scope>NUCLEOTIDE SEQUENCE [LARGE SCALE GENOMIC DNA]</scope>
    <source>
        <strain evidence="2 3">NSCS20N07D</strain>
    </source>
</reference>
<feature type="region of interest" description="Disordered" evidence="1">
    <location>
        <begin position="32"/>
        <end position="57"/>
    </location>
</feature>
<feature type="compositionally biased region" description="Basic and acidic residues" evidence="1">
    <location>
        <begin position="38"/>
        <end position="54"/>
    </location>
</feature>
<gene>
    <name evidence="2" type="ORF">CF386_10950</name>
</gene>
<name>A0A220VGP0_9GAMM</name>
<evidence type="ECO:0000256" key="1">
    <source>
        <dbReference type="SAM" id="MobiDB-lite"/>
    </source>
</evidence>
<organism evidence="2 3">
    <name type="scientific">Paraphotobacterium marinum</name>
    <dbReference type="NCBI Taxonomy" id="1755811"/>
    <lineage>
        <taxon>Bacteria</taxon>
        <taxon>Pseudomonadati</taxon>
        <taxon>Pseudomonadota</taxon>
        <taxon>Gammaproteobacteria</taxon>
        <taxon>Vibrionales</taxon>
        <taxon>Vibrionaceae</taxon>
        <taxon>Paraphotobacterium</taxon>
    </lineage>
</organism>
<dbReference type="Proteomes" id="UP000242175">
    <property type="component" value="Chromosome small"/>
</dbReference>
<dbReference type="EMBL" id="CP022356">
    <property type="protein sequence ID" value="ASK79564.1"/>
    <property type="molecule type" value="Genomic_DNA"/>
</dbReference>
<accession>A0A220VGP0</accession>
<evidence type="ECO:0000313" key="3">
    <source>
        <dbReference type="Proteomes" id="UP000242175"/>
    </source>
</evidence>
<dbReference type="AlphaFoldDB" id="A0A220VGP0"/>
<sequence>MGKKLLILFGTLIAIFLVASAIIYFGSSPTNNNATSETKAEKTSDKPTVKDGKSKSSSIYSQKAKQICNMMEQSYELINKGEIQKAHDIASSAYWDVYDAVIEIKYRSYASPSQLFEVEQQFHSLAALIEKPMNDNKKAQIKKKMDGICKEVNKEAALLNKELGL</sequence>
<keyword evidence="3" id="KW-1185">Reference proteome</keyword>
<protein>
    <submittedName>
        <fullName evidence="2">Uncharacterized protein</fullName>
    </submittedName>
</protein>
<dbReference type="KEGG" id="pmai:CF386_10950"/>
<proteinExistence type="predicted"/>
<evidence type="ECO:0000313" key="2">
    <source>
        <dbReference type="EMBL" id="ASK79564.1"/>
    </source>
</evidence>
<dbReference type="OrthoDB" id="7067435at2"/>
<dbReference type="RefSeq" id="WP_089074472.1">
    <property type="nucleotide sequence ID" value="NZ_CBCSAM010000008.1"/>
</dbReference>